<accession>A0A3D4SWZ2</accession>
<comment type="caution">
    <text evidence="2">The sequence shown here is derived from an EMBL/GenBank/DDBJ whole genome shotgun (WGS) entry which is preliminary data.</text>
</comment>
<proteinExistence type="predicted"/>
<feature type="transmembrane region" description="Helical" evidence="1">
    <location>
        <begin position="6"/>
        <end position="26"/>
    </location>
</feature>
<dbReference type="InterPro" id="IPR021522">
    <property type="entry name" value="MctB"/>
</dbReference>
<evidence type="ECO:0000256" key="1">
    <source>
        <dbReference type="SAM" id="Phobius"/>
    </source>
</evidence>
<dbReference type="GO" id="GO:0016020">
    <property type="term" value="C:membrane"/>
    <property type="evidence" value="ECO:0007669"/>
    <property type="project" value="InterPro"/>
</dbReference>
<dbReference type="RefSeq" id="WP_273051151.1">
    <property type="nucleotide sequence ID" value="NZ_DAITTW010000042.1"/>
</dbReference>
<keyword evidence="1" id="KW-1133">Transmembrane helix</keyword>
<dbReference type="EMBL" id="DQID01000086">
    <property type="protein sequence ID" value="HCT13798.1"/>
    <property type="molecule type" value="Genomic_DNA"/>
</dbReference>
<dbReference type="Proteomes" id="UP000261739">
    <property type="component" value="Unassembled WGS sequence"/>
</dbReference>
<reference evidence="2 3" key="1">
    <citation type="journal article" date="2018" name="Nat. Biotechnol.">
        <title>A standardized bacterial taxonomy based on genome phylogeny substantially revises the tree of life.</title>
        <authorList>
            <person name="Parks D.H."/>
            <person name="Chuvochina M."/>
            <person name="Waite D.W."/>
            <person name="Rinke C."/>
            <person name="Skarshewski A."/>
            <person name="Chaumeil P.A."/>
            <person name="Hugenholtz P."/>
        </authorList>
    </citation>
    <scope>NUCLEOTIDE SEQUENCE [LARGE SCALE GENOMIC DNA]</scope>
    <source>
        <strain evidence="2">UBA11247</strain>
    </source>
</reference>
<gene>
    <name evidence="2" type="ORF">DIW82_03110</name>
</gene>
<dbReference type="Pfam" id="PF11382">
    <property type="entry name" value="MctB"/>
    <property type="match status" value="1"/>
</dbReference>
<dbReference type="AlphaFoldDB" id="A0A3D4SWZ2"/>
<organism evidence="2 3">
    <name type="scientific">Corynebacterium nuruki</name>
    <dbReference type="NCBI Taxonomy" id="1032851"/>
    <lineage>
        <taxon>Bacteria</taxon>
        <taxon>Bacillati</taxon>
        <taxon>Actinomycetota</taxon>
        <taxon>Actinomycetes</taxon>
        <taxon>Mycobacteriales</taxon>
        <taxon>Corynebacteriaceae</taxon>
        <taxon>Corynebacterium</taxon>
    </lineage>
</organism>
<sequence length="308" mass="30357">MSAGKVVAGGAVGVALGTLLGFFVLAPNIDGGPDRVVGDSRDELAAATSERDTASAENDAADGIIAAAAPDLVREALKDRPVLVVSTADADAVTVEATRTVLDAAGAVNAGDLRLTEAFTDQDKGDELKTIAANSLPAKAKLSEDRRDPGYHAGELLGQALGEGRDGGAAASDSDRGLALGALEKGGFLTYDPDSVRPAAAVVVVTGDDDGGDGDRGSYATRMVADMATALDATTGGVVLSGGRDAADAGGALGLVRGDKAATAAVSTVDNGDRAAGRVTVVRALVEQLAGKAGSYGTAPNAAAATVK</sequence>
<evidence type="ECO:0000313" key="3">
    <source>
        <dbReference type="Proteomes" id="UP000261739"/>
    </source>
</evidence>
<dbReference type="STRING" id="863239.GCA_000213935_02797"/>
<keyword evidence="1" id="KW-0472">Membrane</keyword>
<name>A0A3D4SWZ2_9CORY</name>
<keyword evidence="1" id="KW-0812">Transmembrane</keyword>
<evidence type="ECO:0000313" key="2">
    <source>
        <dbReference type="EMBL" id="HCT13798.1"/>
    </source>
</evidence>
<dbReference type="GO" id="GO:0055070">
    <property type="term" value="P:copper ion homeostasis"/>
    <property type="evidence" value="ECO:0007669"/>
    <property type="project" value="InterPro"/>
</dbReference>
<protein>
    <submittedName>
        <fullName evidence="2">Copper transporter</fullName>
    </submittedName>
</protein>